<dbReference type="EMBL" id="SHKX01000011">
    <property type="protein sequence ID" value="RZU47082.1"/>
    <property type="molecule type" value="Genomic_DNA"/>
</dbReference>
<evidence type="ECO:0000256" key="8">
    <source>
        <dbReference type="HAMAP-Rule" id="MF_00425"/>
    </source>
</evidence>
<sequence length="444" mass="48818">MVKIKRGLDIPISGAPSEQVSVVSSIRSVALIGADYHGMMPSMKVAEGDRVIQGQPLFTDKKNPRVQFTAPVTGQVRAINRGERRVFQSLVIDVEPGAQDIMEFRSYNRAQIQNMDRESAITQLLASGLWTAIRTRPYNKVADPDTTPSAVFVNAMDTNPLAADPAPIIRAQQQAFDDGLSLVSRLAPKIYVCKDARADFPCGAFNPHEFYGPHPAGLVGTHIHFLDPVSAHKTVWHLDYQDVIAIGKLFSTGFPDHTRIVSLAGPAVKRPHLVKIHQGSSLMDLTTGELTGSNNRIISGSVLSGRTAQGVEAWLGRYHLQVSVLPEGVEREFIHYLKPGVSRFSQLGIYLGKWLKQSFPMSTSTNGSPRAMVPVGVYEEIMPLDILPTQLLRYLLVGDSDMAQALGCLELDEEDLGLCTFVCPGKYEYGPILRDMLERIEKEG</sequence>
<accession>A0A4Q7Z983</accession>
<dbReference type="EC" id="7.2.1.1" evidence="8"/>
<keyword evidence="2 8" id="KW-1278">Translocase</keyword>
<dbReference type="InterPro" id="IPR008703">
    <property type="entry name" value="NqrA"/>
</dbReference>
<keyword evidence="3 8" id="KW-0520">NAD</keyword>
<dbReference type="InterPro" id="IPR022615">
    <property type="entry name" value="NqrA_C_domain"/>
</dbReference>
<dbReference type="InterPro" id="IPR056148">
    <property type="entry name" value="NQRA_2nd"/>
</dbReference>
<evidence type="ECO:0000256" key="7">
    <source>
        <dbReference type="ARBA" id="ARBA00023201"/>
    </source>
</evidence>
<feature type="domain" description="Na(+)-translocating NADH-quinone reductase subunit A C-terminal" evidence="10">
    <location>
        <begin position="260"/>
        <end position="309"/>
    </location>
</feature>
<dbReference type="InterPro" id="IPR056147">
    <property type="entry name" value="NQRA_N"/>
</dbReference>
<organism evidence="12 13">
    <name type="scientific">Fluviicoccus keumensis</name>
    <dbReference type="NCBI Taxonomy" id="1435465"/>
    <lineage>
        <taxon>Bacteria</taxon>
        <taxon>Pseudomonadati</taxon>
        <taxon>Pseudomonadota</taxon>
        <taxon>Gammaproteobacteria</taxon>
        <taxon>Moraxellales</taxon>
        <taxon>Moraxellaceae</taxon>
        <taxon>Fluviicoccus</taxon>
    </lineage>
</organism>
<keyword evidence="5 8" id="KW-0406">Ion transport</keyword>
<comment type="similarity">
    <text evidence="8">Belongs to the NqrA family.</text>
</comment>
<dbReference type="GO" id="GO:0016655">
    <property type="term" value="F:oxidoreductase activity, acting on NAD(P)H, quinone or similar compound as acceptor"/>
    <property type="evidence" value="ECO:0007669"/>
    <property type="project" value="UniProtKB-UniRule"/>
</dbReference>
<evidence type="ECO:0000256" key="2">
    <source>
        <dbReference type="ARBA" id="ARBA00022967"/>
    </source>
</evidence>
<evidence type="ECO:0000256" key="3">
    <source>
        <dbReference type="ARBA" id="ARBA00023027"/>
    </source>
</evidence>
<keyword evidence="4 8" id="KW-0915">Sodium</keyword>
<dbReference type="Pfam" id="PF05896">
    <property type="entry name" value="NQRA_N"/>
    <property type="match status" value="1"/>
</dbReference>
<dbReference type="OrthoDB" id="9774536at2"/>
<reference evidence="12 13" key="1">
    <citation type="submission" date="2019-02" db="EMBL/GenBank/DDBJ databases">
        <title>Genomic Encyclopedia of Type Strains, Phase IV (KMG-IV): sequencing the most valuable type-strain genomes for metagenomic binning, comparative biology and taxonomic classification.</title>
        <authorList>
            <person name="Goeker M."/>
        </authorList>
    </citation>
    <scope>NUCLEOTIDE SEQUENCE [LARGE SCALE GENOMIC DNA]</scope>
    <source>
        <strain evidence="12 13">DSM 105135</strain>
    </source>
</reference>
<evidence type="ECO:0000313" key="12">
    <source>
        <dbReference type="EMBL" id="RZU47082.1"/>
    </source>
</evidence>
<keyword evidence="1 8" id="KW-0813">Transport</keyword>
<gene>
    <name evidence="8" type="primary">nqrA</name>
    <name evidence="12" type="ORF">EV700_1473</name>
</gene>
<dbReference type="NCBIfam" id="NF003759">
    <property type="entry name" value="PRK05352.1-2"/>
    <property type="match status" value="1"/>
</dbReference>
<evidence type="ECO:0000313" key="13">
    <source>
        <dbReference type="Proteomes" id="UP000292423"/>
    </source>
</evidence>
<dbReference type="AlphaFoldDB" id="A0A4Q7Z983"/>
<dbReference type="PANTHER" id="PTHR37839:SF1">
    <property type="entry name" value="NA(+)-TRANSLOCATING NADH-QUINONE REDUCTASE SUBUNIT A"/>
    <property type="match status" value="1"/>
</dbReference>
<dbReference type="HAMAP" id="MF_00425">
    <property type="entry name" value="NqrA"/>
    <property type="match status" value="1"/>
</dbReference>
<evidence type="ECO:0000259" key="11">
    <source>
        <dbReference type="Pfam" id="PF24836"/>
    </source>
</evidence>
<comment type="subunit">
    <text evidence="8">Composed of six subunits; NqrA, NqrB, NqrC, NqrD, NqrE and NqrF.</text>
</comment>
<comment type="caution">
    <text evidence="12">The sequence shown here is derived from an EMBL/GenBank/DDBJ whole genome shotgun (WGS) entry which is preliminary data.</text>
</comment>
<dbReference type="Proteomes" id="UP000292423">
    <property type="component" value="Unassembled WGS sequence"/>
</dbReference>
<evidence type="ECO:0000256" key="5">
    <source>
        <dbReference type="ARBA" id="ARBA00023065"/>
    </source>
</evidence>
<dbReference type="Pfam" id="PF11973">
    <property type="entry name" value="NQRA_SLBB"/>
    <property type="match status" value="1"/>
</dbReference>
<evidence type="ECO:0000256" key="1">
    <source>
        <dbReference type="ARBA" id="ARBA00022448"/>
    </source>
</evidence>
<keyword evidence="13" id="KW-1185">Reference proteome</keyword>
<evidence type="ECO:0000259" key="10">
    <source>
        <dbReference type="Pfam" id="PF11973"/>
    </source>
</evidence>
<evidence type="ECO:0000256" key="4">
    <source>
        <dbReference type="ARBA" id="ARBA00023053"/>
    </source>
</evidence>
<dbReference type="NCBIfam" id="TIGR01936">
    <property type="entry name" value="nqrA"/>
    <property type="match status" value="1"/>
</dbReference>
<keyword evidence="7 8" id="KW-0739">Sodium transport</keyword>
<dbReference type="PANTHER" id="PTHR37839">
    <property type="entry name" value="NA(+)-TRANSLOCATING NADH-QUINONE REDUCTASE SUBUNIT A"/>
    <property type="match status" value="1"/>
</dbReference>
<keyword evidence="6 8" id="KW-0830">Ubiquinone</keyword>
<protein>
    <recommendedName>
        <fullName evidence="8">Na(+)-translocating NADH-quinone reductase subunit A</fullName>
        <shortName evidence="8">Na(+)-NQR subunit A</shortName>
        <shortName evidence="8">Na(+)-translocating NQR subunit A</shortName>
        <ecNumber evidence="8">7.2.1.1</ecNumber>
    </recommendedName>
    <alternativeName>
        <fullName evidence="8">NQR complex subunit A</fullName>
    </alternativeName>
    <alternativeName>
        <fullName evidence="8">NQR-1 subunit A</fullName>
    </alternativeName>
</protein>
<dbReference type="RefSeq" id="WP_130412269.1">
    <property type="nucleotide sequence ID" value="NZ_SHKX01000011.1"/>
</dbReference>
<name>A0A4Q7Z983_9GAMM</name>
<proteinExistence type="inferred from homology"/>
<comment type="function">
    <text evidence="8">NQR complex catalyzes the reduction of ubiquinone-1 to ubiquinol by two successive reactions, coupled with the transport of Na(+) ions from the cytoplasm to the periplasm. NqrA to NqrE are probably involved in the second step, the conversion of ubisemiquinone to ubiquinol.</text>
</comment>
<feature type="domain" description="NqrA N-terminal barrel-sandwich hybrid" evidence="9">
    <location>
        <begin position="2"/>
        <end position="95"/>
    </location>
</feature>
<comment type="catalytic activity">
    <reaction evidence="8">
        <text>a ubiquinone + n Na(+)(in) + NADH + H(+) = a ubiquinol + n Na(+)(out) + NAD(+)</text>
        <dbReference type="Rhea" id="RHEA:47748"/>
        <dbReference type="Rhea" id="RHEA-COMP:9565"/>
        <dbReference type="Rhea" id="RHEA-COMP:9566"/>
        <dbReference type="ChEBI" id="CHEBI:15378"/>
        <dbReference type="ChEBI" id="CHEBI:16389"/>
        <dbReference type="ChEBI" id="CHEBI:17976"/>
        <dbReference type="ChEBI" id="CHEBI:29101"/>
        <dbReference type="ChEBI" id="CHEBI:57540"/>
        <dbReference type="ChEBI" id="CHEBI:57945"/>
        <dbReference type="EC" id="7.2.1.1"/>
    </reaction>
</comment>
<feature type="domain" description="NqrA second alpha/beta" evidence="11">
    <location>
        <begin position="116"/>
        <end position="253"/>
    </location>
</feature>
<dbReference type="GO" id="GO:0006814">
    <property type="term" value="P:sodium ion transport"/>
    <property type="evidence" value="ECO:0007669"/>
    <property type="project" value="UniProtKB-UniRule"/>
</dbReference>
<dbReference type="Pfam" id="PF24836">
    <property type="entry name" value="NQRA_2nd"/>
    <property type="match status" value="1"/>
</dbReference>
<evidence type="ECO:0000256" key="6">
    <source>
        <dbReference type="ARBA" id="ARBA00023075"/>
    </source>
</evidence>
<evidence type="ECO:0000259" key="9">
    <source>
        <dbReference type="Pfam" id="PF05896"/>
    </source>
</evidence>